<protein>
    <submittedName>
        <fullName evidence="1">Uncharacterized protein</fullName>
    </submittedName>
</protein>
<organism evidence="1 2">
    <name type="scientific">Naganishia adeliensis</name>
    <dbReference type="NCBI Taxonomy" id="92952"/>
    <lineage>
        <taxon>Eukaryota</taxon>
        <taxon>Fungi</taxon>
        <taxon>Dikarya</taxon>
        <taxon>Basidiomycota</taxon>
        <taxon>Agaricomycotina</taxon>
        <taxon>Tremellomycetes</taxon>
        <taxon>Filobasidiales</taxon>
        <taxon>Filobasidiaceae</taxon>
        <taxon>Naganishia</taxon>
    </lineage>
</organism>
<sequence length="140" mass="15074">MKDDDECWIVDSVIYAHDEGDEGDDSEGDDDEDQDSDASTSDSDVSDDSSSSSDWESGISRATALILAQSTLQMAMLYTAKMSSHFGSNSSALLLMAQMQQAQLTQLVADLDSESETEDPESERGGDQEGGTDDEQNEPT</sequence>
<dbReference type="EMBL" id="JASBWS010000012">
    <property type="protein sequence ID" value="KAJ9113598.1"/>
    <property type="molecule type" value="Genomic_DNA"/>
</dbReference>
<reference evidence="1" key="1">
    <citation type="submission" date="2023-04" db="EMBL/GenBank/DDBJ databases">
        <title>Draft Genome sequencing of Naganishia species isolated from polar environments using Oxford Nanopore Technology.</title>
        <authorList>
            <person name="Leo P."/>
            <person name="Venkateswaran K."/>
        </authorList>
    </citation>
    <scope>NUCLEOTIDE SEQUENCE</scope>
    <source>
        <strain evidence="1">MNA-CCFEE 5262</strain>
    </source>
</reference>
<proteinExistence type="predicted"/>
<gene>
    <name evidence="1" type="ORF">QFC20_001950</name>
</gene>
<evidence type="ECO:0000313" key="2">
    <source>
        <dbReference type="Proteomes" id="UP001230649"/>
    </source>
</evidence>
<accession>A0ACC2WQB8</accession>
<dbReference type="Proteomes" id="UP001230649">
    <property type="component" value="Unassembled WGS sequence"/>
</dbReference>
<name>A0ACC2WQB8_9TREE</name>
<comment type="caution">
    <text evidence="1">The sequence shown here is derived from an EMBL/GenBank/DDBJ whole genome shotgun (WGS) entry which is preliminary data.</text>
</comment>
<evidence type="ECO:0000313" key="1">
    <source>
        <dbReference type="EMBL" id="KAJ9113598.1"/>
    </source>
</evidence>
<keyword evidence="2" id="KW-1185">Reference proteome</keyword>